<dbReference type="Proteomes" id="UP000324101">
    <property type="component" value="Chromosome"/>
</dbReference>
<keyword evidence="2" id="KW-1133">Transmembrane helix</keyword>
<dbReference type="OrthoDB" id="3826165at2"/>
<dbReference type="SUPFAM" id="SSF75011">
    <property type="entry name" value="3-carboxy-cis,cis-mucoante lactonizing enzyme"/>
    <property type="match status" value="1"/>
</dbReference>
<feature type="domain" description="Ig-like" evidence="4">
    <location>
        <begin position="376"/>
        <end position="462"/>
    </location>
</feature>
<evidence type="ECO:0000313" key="5">
    <source>
        <dbReference type="EMBL" id="QES57825.1"/>
    </source>
</evidence>
<dbReference type="InterPro" id="IPR013098">
    <property type="entry name" value="Ig_I-set"/>
</dbReference>
<dbReference type="GO" id="GO:0005975">
    <property type="term" value="P:carbohydrate metabolic process"/>
    <property type="evidence" value="ECO:0007669"/>
    <property type="project" value="UniProtKB-ARBA"/>
</dbReference>
<proteinExistence type="predicted"/>
<dbReference type="Pfam" id="PF07679">
    <property type="entry name" value="I-set"/>
    <property type="match status" value="1"/>
</dbReference>
<accession>A0A5P2DRJ9</accession>
<organism evidence="5 6">
    <name type="scientific">Streptomyces venezuelae</name>
    <dbReference type="NCBI Taxonomy" id="54571"/>
    <lineage>
        <taxon>Bacteria</taxon>
        <taxon>Bacillati</taxon>
        <taxon>Actinomycetota</taxon>
        <taxon>Actinomycetes</taxon>
        <taxon>Kitasatosporales</taxon>
        <taxon>Streptomycetaceae</taxon>
        <taxon>Streptomyces</taxon>
    </lineage>
</organism>
<feature type="region of interest" description="Disordered" evidence="1">
    <location>
        <begin position="464"/>
        <end position="551"/>
    </location>
</feature>
<dbReference type="InterPro" id="IPR013783">
    <property type="entry name" value="Ig-like_fold"/>
</dbReference>
<evidence type="ECO:0000313" key="6">
    <source>
        <dbReference type="Proteomes" id="UP000324101"/>
    </source>
</evidence>
<dbReference type="InterPro" id="IPR036179">
    <property type="entry name" value="Ig-like_dom_sf"/>
</dbReference>
<dbReference type="Gene3D" id="2.130.10.10">
    <property type="entry name" value="YVTN repeat-like/Quinoprotein amine dehydrogenase"/>
    <property type="match status" value="2"/>
</dbReference>
<evidence type="ECO:0000256" key="1">
    <source>
        <dbReference type="SAM" id="MobiDB-lite"/>
    </source>
</evidence>
<protein>
    <recommendedName>
        <fullName evidence="4">Ig-like domain-containing protein</fullName>
    </recommendedName>
</protein>
<evidence type="ECO:0000259" key="4">
    <source>
        <dbReference type="PROSITE" id="PS50835"/>
    </source>
</evidence>
<gene>
    <name evidence="5" type="ORF">DEJ51_29710</name>
</gene>
<dbReference type="EMBL" id="CP029189">
    <property type="protein sequence ID" value="QES57825.1"/>
    <property type="molecule type" value="Genomic_DNA"/>
</dbReference>
<feature type="signal peptide" evidence="3">
    <location>
        <begin position="1"/>
        <end position="34"/>
    </location>
</feature>
<sequence>MTPRHPLTPGRTGAASAALALVLAAAATGSPVAAAGGEGGDVPPGTVTYRPVAQFTTVGKPRDLLLHPDSKKLYVGSDDLPETADVNEGGLHVLNPADGKVRSTVGQAPGPTGTLGRRAVRQLLAPLPGDGAVFSYPLRGIGTAKDGDAAAAGAWVPGAAVTHATAGLTPSTALVAQGSVLSEIDIATAAVKRSVTLAGGDGFAVDAARGTVWCTDIGNRRMYRVDAAAFQVAATVELPAGEGFGGFTEVDPETGAVWVGLDSSVVVHDAAGKRLGTLRGTGTDMPRAVGFDATTHEAFVVWQDAGDTSQPGSDNDGALTVHRTSGLQEVVRPVVLPGIHVQLGSAAVAVEPGGASVFVSDPVAAKVIRLERATSPKVTRNPADQTVTAGSRVSLTAEAEGTPRPGVAWQVSTDEGRTWQTVAGATAPTYAFTAALSDSGRRYRAQFGNEAGVSRTAAATLTVTNADPTTGGSGDGGSTTAGCTGGTGSAGSAGSAAGGSGGSPGGTGAPDGGPGGTGAPDGGPGGTAGSAGSSGTSGTPGSVGGGSAAGATAGATGGGALASTGVAVASLAGSAVVLTAAGWVLMRRARPRGAA</sequence>
<feature type="compositionally biased region" description="Low complexity" evidence="1">
    <location>
        <begin position="530"/>
        <end position="540"/>
    </location>
</feature>
<feature type="compositionally biased region" description="Gly residues" evidence="1">
    <location>
        <begin position="471"/>
        <end position="529"/>
    </location>
</feature>
<keyword evidence="3" id="KW-0732">Signal</keyword>
<reference evidence="5 6" key="1">
    <citation type="submission" date="2018-05" db="EMBL/GenBank/DDBJ databases">
        <title>Streptomyces venezuelae.</title>
        <authorList>
            <person name="Kim W."/>
            <person name="Lee N."/>
            <person name="Cho B.-K."/>
        </authorList>
    </citation>
    <scope>NUCLEOTIDE SEQUENCE [LARGE SCALE GENOMIC DNA]</scope>
    <source>
        <strain evidence="5 6">ATCC 21018</strain>
    </source>
</reference>
<keyword evidence="2" id="KW-0812">Transmembrane</keyword>
<keyword evidence="2" id="KW-0472">Membrane</keyword>
<evidence type="ECO:0000256" key="3">
    <source>
        <dbReference type="SAM" id="SignalP"/>
    </source>
</evidence>
<name>A0A5P2DRJ9_STRVZ</name>
<dbReference type="SUPFAM" id="SSF48726">
    <property type="entry name" value="Immunoglobulin"/>
    <property type="match status" value="1"/>
</dbReference>
<dbReference type="RefSeq" id="WP_150260682.1">
    <property type="nucleotide sequence ID" value="NZ_CP029189.1"/>
</dbReference>
<feature type="chain" id="PRO_5025032591" description="Ig-like domain-containing protein" evidence="3">
    <location>
        <begin position="35"/>
        <end position="595"/>
    </location>
</feature>
<dbReference type="InterPro" id="IPR007110">
    <property type="entry name" value="Ig-like_dom"/>
</dbReference>
<dbReference type="Gene3D" id="2.60.40.10">
    <property type="entry name" value="Immunoglobulins"/>
    <property type="match status" value="1"/>
</dbReference>
<evidence type="ECO:0000256" key="2">
    <source>
        <dbReference type="SAM" id="Phobius"/>
    </source>
</evidence>
<dbReference type="AlphaFoldDB" id="A0A5P2DRJ9"/>
<dbReference type="PROSITE" id="PS50835">
    <property type="entry name" value="IG_LIKE"/>
    <property type="match status" value="1"/>
</dbReference>
<feature type="transmembrane region" description="Helical" evidence="2">
    <location>
        <begin position="566"/>
        <end position="586"/>
    </location>
</feature>
<dbReference type="InterPro" id="IPR015943">
    <property type="entry name" value="WD40/YVTN_repeat-like_dom_sf"/>
</dbReference>